<dbReference type="PANTHER" id="PTHR46771:SF5">
    <property type="entry name" value="DETERIN"/>
    <property type="match status" value="1"/>
</dbReference>
<protein>
    <recommendedName>
        <fullName evidence="6">BIR-domain-containing protein</fullName>
    </recommendedName>
</protein>
<comment type="caution">
    <text evidence="4">The sequence shown here is derived from an EMBL/GenBank/DDBJ whole genome shotgun (WGS) entry which is preliminary data.</text>
</comment>
<sequence>MAGSPDMQTFASRLATFQHPHQLSKRRASSQGSKRKNGGGNTVEWPHERPAAEELARAGFFYHPVQDSTDNVQCFLCTVKLDGWESEDDPLREHLAHSTACAWAMSISVTRLDDGEHEEESRDPLSAELIAARRGTFESGEGWIHEGKRGWKCKVSKMVDAGWTFDPSPETEPDGVTCFYCNLSLDGWEPKDDPFEEHRRRSPECAFFALVEHYHGGVKTGKAAAGKKGRGRPSNASKASRLSTQSALSTFSADAASVMMHSDVEEDGATATVDDSIMSTATTASQATVKGKKKGGRKPAAAPKGAKGRKRADTVDDDEAIEVHYPELSQSQQSQHMPSEFAAESSVVIPVEESAPPPKPTRKGTRQSKQAVDSSVMEASQLETAPKAKRGRKPKVQPQPEPSPEPELELEPELEPEVEEHRLSEVSAQLQEELEDSMDHMDEPDNASTPQPAPAPAKAKRGVKRTSEGFRKEEQDSSVVLGVEFPVPPKAAPAPVKGKGKKGRKPSKQPIASSYEIVVEEREEPVVAVDQEEIAVGLPEYGRMDDEVAPSQPEPEKPKRGGPKAKKAPAKKGKGKKTSSARSSKATGPAEVDPYDDEAAGFAEREEDLERDEREIEAELARIAAEQRQERQQDADALALATTEELEPERADEYEPSPSHSHSHHQPNHHNHHHADQHAQQIHRLELELQAESDAIPDPSVGMANLMATVGAARLPASSAVVFSPSPEPERAGWERERSVPGVGEVEEEERIGARGAPLMSSPSGSGSGRGSDKENEPSSALQPATTARKTLTAPPPPTILLSPTKTTRIPLAPGTPNRAPCSPSKQQAFLSPSKQQTFSRLTSSTPWTAVDLDTILLASPQPTPGTLGQRLAAAAGTAGLLTSPEKGMSVEQWVRYRAAQGEAALRRRCEALVSAFEREGGRAVEGLGGVGVAS</sequence>
<feature type="compositionally biased region" description="Basic and acidic residues" evidence="3">
    <location>
        <begin position="465"/>
        <end position="475"/>
    </location>
</feature>
<dbReference type="AlphaFoldDB" id="A0AAV9JDM2"/>
<accession>A0AAV9JDM2</accession>
<proteinExistence type="predicted"/>
<feature type="compositionally biased region" description="Basic and acidic residues" evidence="3">
    <location>
        <begin position="611"/>
        <end position="634"/>
    </location>
</feature>
<evidence type="ECO:0000256" key="1">
    <source>
        <dbReference type="ARBA" id="ARBA00022723"/>
    </source>
</evidence>
<feature type="compositionally biased region" description="Acidic residues" evidence="3">
    <location>
        <begin position="404"/>
        <end position="418"/>
    </location>
</feature>
<organism evidence="4 5">
    <name type="scientific">Oleoguttula mirabilis</name>
    <dbReference type="NCBI Taxonomy" id="1507867"/>
    <lineage>
        <taxon>Eukaryota</taxon>
        <taxon>Fungi</taxon>
        <taxon>Dikarya</taxon>
        <taxon>Ascomycota</taxon>
        <taxon>Pezizomycotina</taxon>
        <taxon>Dothideomycetes</taxon>
        <taxon>Dothideomycetidae</taxon>
        <taxon>Mycosphaerellales</taxon>
        <taxon>Teratosphaeriaceae</taxon>
        <taxon>Oleoguttula</taxon>
    </lineage>
</organism>
<feature type="region of interest" description="Disordered" evidence="3">
    <location>
        <begin position="219"/>
        <end position="244"/>
    </location>
</feature>
<keyword evidence="2" id="KW-0862">Zinc</keyword>
<feature type="compositionally biased region" description="Polar residues" evidence="3">
    <location>
        <begin position="1"/>
        <end position="11"/>
    </location>
</feature>
<evidence type="ECO:0000313" key="5">
    <source>
        <dbReference type="Proteomes" id="UP001324427"/>
    </source>
</evidence>
<evidence type="ECO:0000313" key="4">
    <source>
        <dbReference type="EMBL" id="KAK4543259.1"/>
    </source>
</evidence>
<feature type="compositionally biased region" description="Basic residues" evidence="3">
    <location>
        <begin position="498"/>
        <end position="507"/>
    </location>
</feature>
<feature type="compositionally biased region" description="Polar residues" evidence="3">
    <location>
        <begin position="367"/>
        <end position="383"/>
    </location>
</feature>
<evidence type="ECO:0000256" key="3">
    <source>
        <dbReference type="SAM" id="MobiDB-lite"/>
    </source>
</evidence>
<dbReference type="GO" id="GO:0046872">
    <property type="term" value="F:metal ion binding"/>
    <property type="evidence" value="ECO:0007669"/>
    <property type="project" value="UniProtKB-KW"/>
</dbReference>
<evidence type="ECO:0000256" key="2">
    <source>
        <dbReference type="ARBA" id="ARBA00022833"/>
    </source>
</evidence>
<dbReference type="Proteomes" id="UP001324427">
    <property type="component" value="Unassembled WGS sequence"/>
</dbReference>
<dbReference type="EMBL" id="JAVFHQ010000034">
    <property type="protein sequence ID" value="KAK4543259.1"/>
    <property type="molecule type" value="Genomic_DNA"/>
</dbReference>
<keyword evidence="1" id="KW-0479">Metal-binding</keyword>
<feature type="compositionally biased region" description="Polar residues" evidence="3">
    <location>
        <begin position="328"/>
        <end position="337"/>
    </location>
</feature>
<dbReference type="SUPFAM" id="SSF57924">
    <property type="entry name" value="Inhibitor of apoptosis (IAP) repeat"/>
    <property type="match status" value="2"/>
</dbReference>
<reference evidence="4 5" key="1">
    <citation type="submission" date="2021-11" db="EMBL/GenBank/DDBJ databases">
        <title>Black yeast isolated from Biological Soil Crust.</title>
        <authorList>
            <person name="Kurbessoian T."/>
        </authorList>
    </citation>
    <scope>NUCLEOTIDE SEQUENCE [LARGE SCALE GENOMIC DNA]</scope>
    <source>
        <strain evidence="4 5">CCFEE 5522</strain>
    </source>
</reference>
<feature type="compositionally biased region" description="Acidic residues" evidence="3">
    <location>
        <begin position="593"/>
        <end position="610"/>
    </location>
</feature>
<keyword evidence="5" id="KW-1185">Reference proteome</keyword>
<feature type="region of interest" description="Disordered" evidence="3">
    <location>
        <begin position="1"/>
        <end position="47"/>
    </location>
</feature>
<feature type="compositionally biased region" description="Polar residues" evidence="3">
    <location>
        <begin position="778"/>
        <end position="790"/>
    </location>
</feature>
<dbReference type="InterPro" id="IPR001370">
    <property type="entry name" value="BIR_rpt"/>
</dbReference>
<feature type="region of interest" description="Disordered" evidence="3">
    <location>
        <begin position="530"/>
        <end position="701"/>
    </location>
</feature>
<feature type="region of interest" description="Disordered" evidence="3">
    <location>
        <begin position="717"/>
        <end position="828"/>
    </location>
</feature>
<dbReference type="PANTHER" id="PTHR46771">
    <property type="entry name" value="DETERIN"/>
    <property type="match status" value="1"/>
</dbReference>
<feature type="compositionally biased region" description="Polar residues" evidence="3">
    <location>
        <begin position="234"/>
        <end position="244"/>
    </location>
</feature>
<feature type="compositionally biased region" description="Basic residues" evidence="3">
    <location>
        <begin position="560"/>
        <end position="579"/>
    </location>
</feature>
<evidence type="ECO:0008006" key="6">
    <source>
        <dbReference type="Google" id="ProtNLM"/>
    </source>
</evidence>
<dbReference type="InterPro" id="IPR051190">
    <property type="entry name" value="Baculoviral_IAP"/>
</dbReference>
<dbReference type="CDD" id="cd00022">
    <property type="entry name" value="BIR"/>
    <property type="match status" value="2"/>
</dbReference>
<feature type="compositionally biased region" description="Basic residues" evidence="3">
    <location>
        <begin position="22"/>
        <end position="37"/>
    </location>
</feature>
<feature type="region of interest" description="Disordered" evidence="3">
    <location>
        <begin position="283"/>
        <end position="517"/>
    </location>
</feature>
<feature type="compositionally biased region" description="Basic residues" evidence="3">
    <location>
        <begin position="661"/>
        <end position="675"/>
    </location>
</feature>
<dbReference type="Gene3D" id="1.10.1170.10">
    <property type="entry name" value="Inhibitor Of Apoptosis Protein (2mihbC-IAP-1), Chain A"/>
    <property type="match status" value="2"/>
</dbReference>
<dbReference type="SMART" id="SM00238">
    <property type="entry name" value="BIR"/>
    <property type="match status" value="2"/>
</dbReference>
<dbReference type="PROSITE" id="PS50143">
    <property type="entry name" value="BIR_REPEAT_2"/>
    <property type="match status" value="2"/>
</dbReference>
<gene>
    <name evidence="4" type="ORF">LTR36_005809</name>
</gene>
<dbReference type="Pfam" id="PF00653">
    <property type="entry name" value="BIR"/>
    <property type="match status" value="2"/>
</dbReference>
<feature type="compositionally biased region" description="Basic and acidic residues" evidence="3">
    <location>
        <begin position="728"/>
        <end position="739"/>
    </location>
</feature>
<name>A0AAV9JDM2_9PEZI</name>